<evidence type="ECO:0000256" key="11">
    <source>
        <dbReference type="RuleBase" id="RU000584"/>
    </source>
</evidence>
<dbReference type="SUPFAM" id="SSF69075">
    <property type="entry name" value="Glutamyl tRNA-reductase dimerization domain"/>
    <property type="match status" value="1"/>
</dbReference>
<dbReference type="SUPFAM" id="SSF69742">
    <property type="entry name" value="Glutamyl tRNA-reductase catalytic, N-terminal domain"/>
    <property type="match status" value="1"/>
</dbReference>
<dbReference type="GO" id="GO:0006779">
    <property type="term" value="P:porphyrin-containing compound biosynthetic process"/>
    <property type="evidence" value="ECO:0007669"/>
    <property type="project" value="UniProtKB-KW"/>
</dbReference>
<dbReference type="EMBL" id="JAQMWT010000361">
    <property type="protein sequence ID" value="KAJ8603087.1"/>
    <property type="molecule type" value="Genomic_DNA"/>
</dbReference>
<dbReference type="GO" id="GO:0008883">
    <property type="term" value="F:glutamyl-tRNA reductase activity"/>
    <property type="evidence" value="ECO:0007669"/>
    <property type="project" value="UniProtKB-EC"/>
</dbReference>
<dbReference type="InterPro" id="IPR036343">
    <property type="entry name" value="GluRdtase_N_sf"/>
</dbReference>
<keyword evidence="4 11" id="KW-0521">NADP</keyword>
<dbReference type="Pfam" id="PF01488">
    <property type="entry name" value="Shikimate_DH"/>
    <property type="match status" value="1"/>
</dbReference>
<feature type="domain" description="Quinate/shikimate 5-dehydrogenase/glutamyl-tRNA reductase" evidence="13">
    <location>
        <begin position="266"/>
        <end position="398"/>
    </location>
</feature>
<evidence type="ECO:0000256" key="9">
    <source>
        <dbReference type="PIRSR" id="PIRSR000445-2"/>
    </source>
</evidence>
<dbReference type="Gene3D" id="3.40.50.720">
    <property type="entry name" value="NAD(P)-binding Rossmann-like Domain"/>
    <property type="match status" value="1"/>
</dbReference>
<dbReference type="InterPro" id="IPR018214">
    <property type="entry name" value="GluRdtase_CS"/>
</dbReference>
<comment type="pathway">
    <text evidence="1 11">Porphyrin-containing compound metabolism; protoporphyrin-IX biosynthesis; 5-aminolevulinate from L-glutamyl-tRNA(Glu): step 1/2.</text>
</comment>
<evidence type="ECO:0000256" key="6">
    <source>
        <dbReference type="ARBA" id="ARBA00023244"/>
    </source>
</evidence>
<dbReference type="FunFam" id="3.30.460.30:FF:000001">
    <property type="entry name" value="Glutamyl-tRNA reductase"/>
    <property type="match status" value="1"/>
</dbReference>
<sequence>MSASAFTTTTPVVVGRVQQLAAVAIPRTEESAAVKVRDVSPLPLSKAPKLADVSLPLDRAVADEEDDEAKRARRLAAAEKPLDVFVVGLSHHNAEVETREKLAIPEAEWQEAARDIVKSSDGAVEEAAVLSTCNRFEVYFAARDARAGFAATSKYLQSRSGLPMSTLRESLFMLSYEHATAHALRVAAGLDSLVVGEGQILAQMKQCYAHAIEGSGGKVTTRLLNAAVASGKRARDETDIAKGAVSISSAAYELAAQRAMDDLGKPLDRAEVLVFGAGKMTRLLLTHMAAHGLRKCVLINRSEPRARAMADEFKESHGLEIEVVATGGDASLAMSRVEDADLVFTSTSSESYVLTPKDLEARQTPLMLVDISVPRNVDPACDDLENVAAYDVDSLKAVVARNTAKRRREIVAAERLLEEDAADFRGWIATLGAVPAITQLQRKAEELRVAEMKRANAKLKHLSQREIEAVERLSRGIVSKLLHGPMSALRDSKEAKAQRSPLGLVRKMFQL</sequence>
<evidence type="ECO:0000256" key="10">
    <source>
        <dbReference type="PIRSR" id="PIRSR000445-4"/>
    </source>
</evidence>
<feature type="domain" description="Glutamyl-tRNA reductase N-terminal" evidence="14">
    <location>
        <begin position="87"/>
        <end position="238"/>
    </location>
</feature>
<comment type="catalytic activity">
    <reaction evidence="7 11">
        <text>(S)-4-amino-5-oxopentanoate + tRNA(Glu) + NADP(+) = L-glutamyl-tRNA(Glu) + NADPH + H(+)</text>
        <dbReference type="Rhea" id="RHEA:12344"/>
        <dbReference type="Rhea" id="RHEA-COMP:9663"/>
        <dbReference type="Rhea" id="RHEA-COMP:9680"/>
        <dbReference type="ChEBI" id="CHEBI:15378"/>
        <dbReference type="ChEBI" id="CHEBI:57501"/>
        <dbReference type="ChEBI" id="CHEBI:57783"/>
        <dbReference type="ChEBI" id="CHEBI:58349"/>
        <dbReference type="ChEBI" id="CHEBI:78442"/>
        <dbReference type="ChEBI" id="CHEBI:78520"/>
        <dbReference type="EC" id="1.2.1.70"/>
    </reaction>
</comment>
<dbReference type="NCBIfam" id="TIGR01035">
    <property type="entry name" value="hemA"/>
    <property type="match status" value="1"/>
</dbReference>
<evidence type="ECO:0000256" key="5">
    <source>
        <dbReference type="ARBA" id="ARBA00023002"/>
    </source>
</evidence>
<dbReference type="PANTHER" id="PTHR43120:SF1">
    <property type="entry name" value="GLUTAMYL-TRNA REDUCTASE 1, CHLOROPLASTIC"/>
    <property type="match status" value="1"/>
</dbReference>
<evidence type="ECO:0000256" key="2">
    <source>
        <dbReference type="ARBA" id="ARBA00005916"/>
    </source>
</evidence>
<organism evidence="15 16">
    <name type="scientific">Chrysophaeum taylorii</name>
    <dbReference type="NCBI Taxonomy" id="2483200"/>
    <lineage>
        <taxon>Eukaryota</taxon>
        <taxon>Sar</taxon>
        <taxon>Stramenopiles</taxon>
        <taxon>Ochrophyta</taxon>
        <taxon>Pelagophyceae</taxon>
        <taxon>Pelagomonadales</taxon>
        <taxon>Pelagomonadaceae</taxon>
        <taxon>Chrysophaeum</taxon>
    </lineage>
</organism>
<dbReference type="PROSITE" id="PS00747">
    <property type="entry name" value="GLUTR"/>
    <property type="match status" value="1"/>
</dbReference>
<dbReference type="EC" id="1.2.1.70" evidence="3 11"/>
<accession>A0AAD7XIP1</accession>
<evidence type="ECO:0000256" key="8">
    <source>
        <dbReference type="PIRSR" id="PIRSR000445-1"/>
    </source>
</evidence>
<evidence type="ECO:0000256" key="3">
    <source>
        <dbReference type="ARBA" id="ARBA00012970"/>
    </source>
</evidence>
<keyword evidence="16" id="KW-1185">Reference proteome</keyword>
<dbReference type="PANTHER" id="PTHR43120">
    <property type="entry name" value="GLUTAMYL-TRNA REDUCTASE 1, CHLOROPLASTIC"/>
    <property type="match status" value="1"/>
</dbReference>
<evidence type="ECO:0000259" key="12">
    <source>
        <dbReference type="Pfam" id="PF00745"/>
    </source>
</evidence>
<dbReference type="Gene3D" id="3.30.460.30">
    <property type="entry name" value="Glutamyl-tRNA reductase, N-terminal domain"/>
    <property type="match status" value="1"/>
</dbReference>
<feature type="active site" description="Nucleophile" evidence="8">
    <location>
        <position position="133"/>
    </location>
</feature>
<dbReference type="InterPro" id="IPR036453">
    <property type="entry name" value="GluRdtase_dimer_dom_sf"/>
</dbReference>
<evidence type="ECO:0000256" key="1">
    <source>
        <dbReference type="ARBA" id="ARBA00005059"/>
    </source>
</evidence>
<dbReference type="PIRSF" id="PIRSF000445">
    <property type="entry name" value="4pyrrol_synth_GluRdtase"/>
    <property type="match status" value="1"/>
</dbReference>
<dbReference type="Pfam" id="PF05201">
    <property type="entry name" value="GlutR_N"/>
    <property type="match status" value="1"/>
</dbReference>
<keyword evidence="6 11" id="KW-0627">Porphyrin biosynthesis</keyword>
<feature type="site" description="Important for activity" evidence="10">
    <location>
        <position position="182"/>
    </location>
</feature>
<name>A0AAD7XIP1_9STRA</name>
<dbReference type="SUPFAM" id="SSF51735">
    <property type="entry name" value="NAD(P)-binding Rossmann-fold domains"/>
    <property type="match status" value="1"/>
</dbReference>
<gene>
    <name evidence="15" type="ORF">CTAYLR_006652</name>
</gene>
<evidence type="ECO:0000259" key="13">
    <source>
        <dbReference type="Pfam" id="PF01488"/>
    </source>
</evidence>
<dbReference type="AlphaFoldDB" id="A0AAD7XIP1"/>
<dbReference type="Pfam" id="PF00745">
    <property type="entry name" value="GlutR_dimer"/>
    <property type="match status" value="1"/>
</dbReference>
<dbReference type="GO" id="GO:0050661">
    <property type="term" value="F:NADP binding"/>
    <property type="evidence" value="ECO:0007669"/>
    <property type="project" value="InterPro"/>
</dbReference>
<protein>
    <recommendedName>
        <fullName evidence="3 11">Glutamyl-tRNA reductase</fullName>
        <ecNumber evidence="3 11">1.2.1.70</ecNumber>
    </recommendedName>
</protein>
<evidence type="ECO:0000256" key="7">
    <source>
        <dbReference type="ARBA" id="ARBA00047464"/>
    </source>
</evidence>
<proteinExistence type="inferred from homology"/>
<dbReference type="Proteomes" id="UP001230188">
    <property type="component" value="Unassembled WGS sequence"/>
</dbReference>
<dbReference type="InterPro" id="IPR006151">
    <property type="entry name" value="Shikm_DH/Glu-tRNA_Rdtase"/>
</dbReference>
<reference evidence="15" key="1">
    <citation type="submission" date="2023-01" db="EMBL/GenBank/DDBJ databases">
        <title>Metagenome sequencing of chrysophaentin producing Chrysophaeum taylorii.</title>
        <authorList>
            <person name="Davison J."/>
            <person name="Bewley C."/>
        </authorList>
    </citation>
    <scope>NUCLEOTIDE SEQUENCE</scope>
    <source>
        <strain evidence="15">NIES-1699</strain>
    </source>
</reference>
<feature type="binding site" evidence="9">
    <location>
        <begin position="132"/>
        <end position="135"/>
    </location>
    <ligand>
        <name>substrate</name>
    </ligand>
</feature>
<evidence type="ECO:0000313" key="15">
    <source>
        <dbReference type="EMBL" id="KAJ8603087.1"/>
    </source>
</evidence>
<dbReference type="InterPro" id="IPR000343">
    <property type="entry name" value="4pyrrol_synth_GluRdtase"/>
</dbReference>
<evidence type="ECO:0000259" key="14">
    <source>
        <dbReference type="Pfam" id="PF05201"/>
    </source>
</evidence>
<dbReference type="InterPro" id="IPR015895">
    <property type="entry name" value="4pyrrol_synth_GluRdtase_N"/>
</dbReference>
<feature type="domain" description="Tetrapyrrole biosynthesis glutamyl-tRNA reductase dimerisation" evidence="12">
    <location>
        <begin position="412"/>
        <end position="511"/>
    </location>
</feature>
<dbReference type="CDD" id="cd05213">
    <property type="entry name" value="NAD_bind_Glutamyl_tRNA_reduct"/>
    <property type="match status" value="1"/>
</dbReference>
<dbReference type="HAMAP" id="MF_00087">
    <property type="entry name" value="Glu_tRNA_reductase"/>
    <property type="match status" value="1"/>
</dbReference>
<dbReference type="InterPro" id="IPR015896">
    <property type="entry name" value="4pyrrol_synth_GluRdtase_dimer"/>
</dbReference>
<keyword evidence="5 11" id="KW-0560">Oxidoreductase</keyword>
<evidence type="ECO:0000256" key="4">
    <source>
        <dbReference type="ARBA" id="ARBA00022857"/>
    </source>
</evidence>
<feature type="binding site" evidence="9">
    <location>
        <position position="192"/>
    </location>
    <ligand>
        <name>substrate</name>
    </ligand>
</feature>
<dbReference type="InterPro" id="IPR036291">
    <property type="entry name" value="NAD(P)-bd_dom_sf"/>
</dbReference>
<evidence type="ECO:0000313" key="16">
    <source>
        <dbReference type="Proteomes" id="UP001230188"/>
    </source>
</evidence>
<comment type="similarity">
    <text evidence="2 11">Belongs to the glutamyl-tRNA reductase family.</text>
</comment>
<feature type="binding site" evidence="9">
    <location>
        <position position="203"/>
    </location>
    <ligand>
        <name>substrate</name>
    </ligand>
</feature>
<comment type="caution">
    <text evidence="15">The sequence shown here is derived from an EMBL/GenBank/DDBJ whole genome shotgun (WGS) entry which is preliminary data.</text>
</comment>
<feature type="binding site" evidence="9">
    <location>
        <begin position="197"/>
        <end position="199"/>
    </location>
    <ligand>
        <name>substrate</name>
    </ligand>
</feature>